<sequence>MSFFYKIAVLGAGGVGKSDLVLRFTQDRFEDNWDPTIEDQYTTTFELDGFAVRLEILDTAGQEDFSHLLDIYLQEREAYLLVYSLTDASTLEKVCSIATFIFNTRGANTPIIFVGNKSDLEKEICIEKGAVSAYIESFKYAACYETSAKFNTNVKEAFYQLVRLLWKRNKERNCDIGISDIGIELPIPEETEKRKKCCIFF</sequence>
<name>A0AAU9J7Y7_9CILI</name>
<dbReference type="InterPro" id="IPR001806">
    <property type="entry name" value="Small_GTPase"/>
</dbReference>
<dbReference type="SMART" id="SM00175">
    <property type="entry name" value="RAB"/>
    <property type="match status" value="1"/>
</dbReference>
<accession>A0AAU9J7Y7</accession>
<dbReference type="InterPro" id="IPR005225">
    <property type="entry name" value="Small_GTP-bd"/>
</dbReference>
<dbReference type="InterPro" id="IPR020849">
    <property type="entry name" value="Small_GTPase_Ras-type"/>
</dbReference>
<dbReference type="GO" id="GO:0003924">
    <property type="term" value="F:GTPase activity"/>
    <property type="evidence" value="ECO:0007669"/>
    <property type="project" value="InterPro"/>
</dbReference>
<reference evidence="3" key="1">
    <citation type="submission" date="2021-09" db="EMBL/GenBank/DDBJ databases">
        <authorList>
            <consortium name="AG Swart"/>
            <person name="Singh M."/>
            <person name="Singh A."/>
            <person name="Seah K."/>
            <person name="Emmerich C."/>
        </authorList>
    </citation>
    <scope>NUCLEOTIDE SEQUENCE</scope>
    <source>
        <strain evidence="3">ATCC30299</strain>
    </source>
</reference>
<dbReference type="InterPro" id="IPR027417">
    <property type="entry name" value="P-loop_NTPase"/>
</dbReference>
<dbReference type="Proteomes" id="UP001162131">
    <property type="component" value="Unassembled WGS sequence"/>
</dbReference>
<dbReference type="GO" id="GO:0007165">
    <property type="term" value="P:signal transduction"/>
    <property type="evidence" value="ECO:0007669"/>
    <property type="project" value="InterPro"/>
</dbReference>
<dbReference type="GO" id="GO:0016020">
    <property type="term" value="C:membrane"/>
    <property type="evidence" value="ECO:0007669"/>
    <property type="project" value="InterPro"/>
</dbReference>
<evidence type="ECO:0000313" key="3">
    <source>
        <dbReference type="EMBL" id="CAG9320068.1"/>
    </source>
</evidence>
<dbReference type="PROSITE" id="PS51419">
    <property type="entry name" value="RAB"/>
    <property type="match status" value="1"/>
</dbReference>
<proteinExistence type="predicted"/>
<protein>
    <recommendedName>
        <fullName evidence="5">Ras-related protein</fullName>
    </recommendedName>
</protein>
<keyword evidence="4" id="KW-1185">Reference proteome</keyword>
<evidence type="ECO:0000313" key="4">
    <source>
        <dbReference type="Proteomes" id="UP001162131"/>
    </source>
</evidence>
<dbReference type="EMBL" id="CAJZBQ010000024">
    <property type="protein sequence ID" value="CAG9320068.1"/>
    <property type="molecule type" value="Genomic_DNA"/>
</dbReference>
<dbReference type="AlphaFoldDB" id="A0AAU9J7Y7"/>
<evidence type="ECO:0000256" key="2">
    <source>
        <dbReference type="ARBA" id="ARBA00023134"/>
    </source>
</evidence>
<organism evidence="3 4">
    <name type="scientific">Blepharisma stoltei</name>
    <dbReference type="NCBI Taxonomy" id="1481888"/>
    <lineage>
        <taxon>Eukaryota</taxon>
        <taxon>Sar</taxon>
        <taxon>Alveolata</taxon>
        <taxon>Ciliophora</taxon>
        <taxon>Postciliodesmatophora</taxon>
        <taxon>Heterotrichea</taxon>
        <taxon>Heterotrichida</taxon>
        <taxon>Blepharismidae</taxon>
        <taxon>Blepharisma</taxon>
    </lineage>
</organism>
<dbReference type="SUPFAM" id="SSF52540">
    <property type="entry name" value="P-loop containing nucleoside triphosphate hydrolases"/>
    <property type="match status" value="1"/>
</dbReference>
<dbReference type="SMART" id="SM00174">
    <property type="entry name" value="RHO"/>
    <property type="match status" value="1"/>
</dbReference>
<dbReference type="GO" id="GO:0005525">
    <property type="term" value="F:GTP binding"/>
    <property type="evidence" value="ECO:0007669"/>
    <property type="project" value="UniProtKB-KW"/>
</dbReference>
<dbReference type="NCBIfam" id="TIGR00231">
    <property type="entry name" value="small_GTP"/>
    <property type="match status" value="1"/>
</dbReference>
<gene>
    <name evidence="3" type="ORF">BSTOLATCC_MIC25306</name>
</gene>
<dbReference type="Gene3D" id="3.40.50.300">
    <property type="entry name" value="P-loop containing nucleotide triphosphate hydrolases"/>
    <property type="match status" value="1"/>
</dbReference>
<dbReference type="Pfam" id="PF00071">
    <property type="entry name" value="Ras"/>
    <property type="match status" value="1"/>
</dbReference>
<evidence type="ECO:0000256" key="1">
    <source>
        <dbReference type="ARBA" id="ARBA00022741"/>
    </source>
</evidence>
<evidence type="ECO:0008006" key="5">
    <source>
        <dbReference type="Google" id="ProtNLM"/>
    </source>
</evidence>
<dbReference type="PROSITE" id="PS51421">
    <property type="entry name" value="RAS"/>
    <property type="match status" value="1"/>
</dbReference>
<dbReference type="FunFam" id="3.40.50.300:FF:001447">
    <property type="entry name" value="Ras-related protein Rab-1B"/>
    <property type="match status" value="1"/>
</dbReference>
<dbReference type="PANTHER" id="PTHR24070">
    <property type="entry name" value="RAS, DI-RAS, AND RHEB FAMILY MEMBERS OF SMALL GTPASE SUPERFAMILY"/>
    <property type="match status" value="1"/>
</dbReference>
<dbReference type="SMART" id="SM00173">
    <property type="entry name" value="RAS"/>
    <property type="match status" value="1"/>
</dbReference>
<keyword evidence="2" id="KW-0342">GTP-binding</keyword>
<comment type="caution">
    <text evidence="3">The sequence shown here is derived from an EMBL/GenBank/DDBJ whole genome shotgun (WGS) entry which is preliminary data.</text>
</comment>
<keyword evidence="1" id="KW-0547">Nucleotide-binding</keyword>
<dbReference type="PRINTS" id="PR00449">
    <property type="entry name" value="RASTRNSFRMNG"/>
</dbReference>